<accession>A0ABU6IQT5</accession>
<reference evidence="2 3" key="1">
    <citation type="submission" date="2024-01" db="EMBL/GenBank/DDBJ databases">
        <title>The strains designed SYSU M86414 and SYSU M84420 isolated from the marine sediment in San Sha City (Hainan Province, China).</title>
        <authorList>
            <person name="Guo D."/>
        </authorList>
    </citation>
    <scope>NUCLEOTIDE SEQUENCE [LARGE SCALE GENOMIC DNA]</scope>
    <source>
        <strain evidence="2 3">SYSU M84420</strain>
    </source>
</reference>
<keyword evidence="3" id="KW-1185">Reference proteome</keyword>
<dbReference type="Gene3D" id="1.25.40.10">
    <property type="entry name" value="Tetratricopeptide repeat domain"/>
    <property type="match status" value="1"/>
</dbReference>
<comment type="caution">
    <text evidence="2">The sequence shown here is derived from an EMBL/GenBank/DDBJ whole genome shotgun (WGS) entry which is preliminary data.</text>
</comment>
<proteinExistence type="predicted"/>
<dbReference type="EMBL" id="JAYMGW010000006">
    <property type="protein sequence ID" value="MEC4265448.1"/>
    <property type="molecule type" value="Genomic_DNA"/>
</dbReference>
<dbReference type="RefSeq" id="WP_326278474.1">
    <property type="nucleotide sequence ID" value="NZ_JAYKYV010000006.1"/>
</dbReference>
<evidence type="ECO:0000313" key="2">
    <source>
        <dbReference type="EMBL" id="MEC4265448.1"/>
    </source>
</evidence>
<organism evidence="2 3">
    <name type="scientific">Flagellimonas halotolerans</name>
    <dbReference type="NCBI Taxonomy" id="3112164"/>
    <lineage>
        <taxon>Bacteria</taxon>
        <taxon>Pseudomonadati</taxon>
        <taxon>Bacteroidota</taxon>
        <taxon>Flavobacteriia</taxon>
        <taxon>Flavobacteriales</taxon>
        <taxon>Flavobacteriaceae</taxon>
        <taxon>Flagellimonas</taxon>
    </lineage>
</organism>
<evidence type="ECO:0000256" key="1">
    <source>
        <dbReference type="SAM" id="Coils"/>
    </source>
</evidence>
<evidence type="ECO:0000313" key="3">
    <source>
        <dbReference type="Proteomes" id="UP001355298"/>
    </source>
</evidence>
<feature type="coiled-coil region" evidence="1">
    <location>
        <begin position="97"/>
        <end position="132"/>
    </location>
</feature>
<sequence length="275" mass="31944">MNKITKLTLILLLTIIGSCGIPRSEVDKLNAEIEILKKEIDECKNGADKLFGRANLYFDQKDFDKSKTELNTLIEKYPTSKEAEKGKELLTKIDFEIERIVEEKKKEELARKKAEEKRLANATKNMRKKYDDMNEITWYRDKTSPQYNNYNGFFGYFGKSNTGSPFLRLRIQYAADDWLFIERYVIKVDGVAYEIKEEKYGEIETDNGYGGIWEWLDRSVGKNELEIMKAIANGKDVKIRFIGKQYHKDKTISSTQKKALRNVLDAFEAMGGTVY</sequence>
<dbReference type="InterPro" id="IPR011990">
    <property type="entry name" value="TPR-like_helical_dom_sf"/>
</dbReference>
<keyword evidence="1" id="KW-0175">Coiled coil</keyword>
<gene>
    <name evidence="2" type="ORF">VOP03_08835</name>
</gene>
<dbReference type="PROSITE" id="PS51257">
    <property type="entry name" value="PROKAR_LIPOPROTEIN"/>
    <property type="match status" value="1"/>
</dbReference>
<dbReference type="Proteomes" id="UP001355298">
    <property type="component" value="Unassembled WGS sequence"/>
</dbReference>
<name>A0ABU6IQT5_9FLAO</name>
<protein>
    <submittedName>
        <fullName evidence="2">Tetratricopeptide repeat protein</fullName>
    </submittedName>
</protein>